<dbReference type="EMBL" id="CABPRJ010000994">
    <property type="protein sequence ID" value="VVC34398.1"/>
    <property type="molecule type" value="Genomic_DNA"/>
</dbReference>
<feature type="non-terminal residue" evidence="1">
    <location>
        <position position="82"/>
    </location>
</feature>
<proteinExistence type="predicted"/>
<accession>A0A5E4MQ97</accession>
<reference evidence="1 2" key="1">
    <citation type="submission" date="2019-08" db="EMBL/GenBank/DDBJ databases">
        <authorList>
            <person name="Alioto T."/>
            <person name="Alioto T."/>
            <person name="Gomez Garrido J."/>
        </authorList>
    </citation>
    <scope>NUCLEOTIDE SEQUENCE [LARGE SCALE GENOMIC DNA]</scope>
</reference>
<organism evidence="1 2">
    <name type="scientific">Cinara cedri</name>
    <dbReference type="NCBI Taxonomy" id="506608"/>
    <lineage>
        <taxon>Eukaryota</taxon>
        <taxon>Metazoa</taxon>
        <taxon>Ecdysozoa</taxon>
        <taxon>Arthropoda</taxon>
        <taxon>Hexapoda</taxon>
        <taxon>Insecta</taxon>
        <taxon>Pterygota</taxon>
        <taxon>Neoptera</taxon>
        <taxon>Paraneoptera</taxon>
        <taxon>Hemiptera</taxon>
        <taxon>Sternorrhyncha</taxon>
        <taxon>Aphidomorpha</taxon>
        <taxon>Aphidoidea</taxon>
        <taxon>Aphididae</taxon>
        <taxon>Lachninae</taxon>
        <taxon>Cinara</taxon>
    </lineage>
</organism>
<sequence>MYPTTQLAECWMNTQSTGNLSIITLLLSYSPTSPSYLMPPTYAVRGYDHNDGPYEPQYIASPQVLKEEMDEEEEFLPLFQNG</sequence>
<name>A0A5E4MQ97_9HEMI</name>
<gene>
    <name evidence="1" type="ORF">CINCED_3A015665</name>
</gene>
<evidence type="ECO:0000313" key="1">
    <source>
        <dbReference type="EMBL" id="VVC34398.1"/>
    </source>
</evidence>
<dbReference type="Proteomes" id="UP000325440">
    <property type="component" value="Unassembled WGS sequence"/>
</dbReference>
<keyword evidence="2" id="KW-1185">Reference proteome</keyword>
<protein>
    <submittedName>
        <fullName evidence="1">Uncharacterized protein</fullName>
    </submittedName>
</protein>
<evidence type="ECO:0000313" key="2">
    <source>
        <dbReference type="Proteomes" id="UP000325440"/>
    </source>
</evidence>
<dbReference type="AlphaFoldDB" id="A0A5E4MQ97"/>